<evidence type="ECO:0000256" key="3">
    <source>
        <dbReference type="ARBA" id="ARBA00022989"/>
    </source>
</evidence>
<dbReference type="EMBL" id="BARW01003755">
    <property type="protein sequence ID" value="GAI70630.1"/>
    <property type="molecule type" value="Genomic_DNA"/>
</dbReference>
<dbReference type="GO" id="GO:0016020">
    <property type="term" value="C:membrane"/>
    <property type="evidence" value="ECO:0007669"/>
    <property type="project" value="UniProtKB-SubCell"/>
</dbReference>
<evidence type="ECO:0000256" key="4">
    <source>
        <dbReference type="ARBA" id="ARBA00023136"/>
    </source>
</evidence>
<dbReference type="Pfam" id="PF02163">
    <property type="entry name" value="Peptidase_M50"/>
    <property type="match status" value="1"/>
</dbReference>
<evidence type="ECO:0000259" key="6">
    <source>
        <dbReference type="Pfam" id="PF02163"/>
    </source>
</evidence>
<accession>X1S5B3</accession>
<dbReference type="GO" id="GO:0006508">
    <property type="term" value="P:proteolysis"/>
    <property type="evidence" value="ECO:0007669"/>
    <property type="project" value="InterPro"/>
</dbReference>
<feature type="non-terminal residue" evidence="7">
    <location>
        <position position="1"/>
    </location>
</feature>
<keyword evidence="4 5" id="KW-0472">Membrane</keyword>
<dbReference type="AlphaFoldDB" id="X1S5B3"/>
<comment type="subcellular location">
    <subcellularLocation>
        <location evidence="1">Membrane</location>
        <topology evidence="1">Multi-pass membrane protein</topology>
    </subcellularLocation>
</comment>
<evidence type="ECO:0000256" key="1">
    <source>
        <dbReference type="ARBA" id="ARBA00004141"/>
    </source>
</evidence>
<proteinExistence type="predicted"/>
<evidence type="ECO:0000313" key="7">
    <source>
        <dbReference type="EMBL" id="GAI70630.1"/>
    </source>
</evidence>
<name>X1S5B3_9ZZZZ</name>
<keyword evidence="3 5" id="KW-1133">Transmembrane helix</keyword>
<organism evidence="7">
    <name type="scientific">marine sediment metagenome</name>
    <dbReference type="NCBI Taxonomy" id="412755"/>
    <lineage>
        <taxon>unclassified sequences</taxon>
        <taxon>metagenomes</taxon>
        <taxon>ecological metagenomes</taxon>
    </lineage>
</organism>
<comment type="caution">
    <text evidence="7">The sequence shown here is derived from an EMBL/GenBank/DDBJ whole genome shotgun (WGS) entry which is preliminary data.</text>
</comment>
<reference evidence="7" key="1">
    <citation type="journal article" date="2014" name="Front. Microbiol.">
        <title>High frequency of phylogenetically diverse reductive dehalogenase-homologous genes in deep subseafloor sedimentary metagenomes.</title>
        <authorList>
            <person name="Kawai M."/>
            <person name="Futagami T."/>
            <person name="Toyoda A."/>
            <person name="Takaki Y."/>
            <person name="Nishi S."/>
            <person name="Hori S."/>
            <person name="Arai W."/>
            <person name="Tsubouchi T."/>
            <person name="Morono Y."/>
            <person name="Uchiyama I."/>
            <person name="Ito T."/>
            <person name="Fujiyama A."/>
            <person name="Inagaki F."/>
            <person name="Takami H."/>
        </authorList>
    </citation>
    <scope>NUCLEOTIDE SEQUENCE</scope>
    <source>
        <strain evidence="7">Expedition CK06-06</strain>
    </source>
</reference>
<feature type="domain" description="Peptidase M50" evidence="6">
    <location>
        <begin position="112"/>
        <end position="157"/>
    </location>
</feature>
<protein>
    <recommendedName>
        <fullName evidence="6">Peptidase M50 domain-containing protein</fullName>
    </recommendedName>
</protein>
<evidence type="ECO:0000256" key="2">
    <source>
        <dbReference type="ARBA" id="ARBA00022692"/>
    </source>
</evidence>
<sequence length="236" mass="27434">PRYYIGIRYEYTDNGMGLRITYNYSSGTETDILIAKVNGTAINKSNGDTLEILLTSFTLKAINLTTDMGVDYILDVEVEGVFVGVQSTYYWMHLNEFAKFFTANWPDFLFREIMWLFIIAFSITLFNMMPLPIFDGDRILKELVNWIFGENYKSKKKKKDKLIYKGIDTECKLTEYRVERIESVKIYLKDNLREDQNGEIILGEDNYELVDKIGDGYNDTVSVNLPENTKLKENTC</sequence>
<dbReference type="InterPro" id="IPR008915">
    <property type="entry name" value="Peptidase_M50"/>
</dbReference>
<feature type="transmembrane region" description="Helical" evidence="5">
    <location>
        <begin position="113"/>
        <end position="134"/>
    </location>
</feature>
<keyword evidence="2 5" id="KW-0812">Transmembrane</keyword>
<gene>
    <name evidence="7" type="ORF">S12H4_09319</name>
</gene>
<evidence type="ECO:0000256" key="5">
    <source>
        <dbReference type="SAM" id="Phobius"/>
    </source>
</evidence>